<dbReference type="PROSITE" id="PS00143">
    <property type="entry name" value="INSULINASE"/>
    <property type="match status" value="1"/>
</dbReference>
<dbReference type="AlphaFoldDB" id="A0A0K0XTC6"/>
<evidence type="ECO:0000313" key="5">
    <source>
        <dbReference type="Proteomes" id="UP000066624"/>
    </source>
</evidence>
<accession>A0A0K0XTC6</accession>
<dbReference type="RefSeq" id="WP_049724585.1">
    <property type="nucleotide sequence ID" value="NZ_CP012154.1"/>
</dbReference>
<gene>
    <name evidence="4" type="ORF">WM2015_528</name>
</gene>
<dbReference type="SUPFAM" id="SSF63411">
    <property type="entry name" value="LuxS/MPP-like metallohydrolase"/>
    <property type="match status" value="4"/>
</dbReference>
<dbReference type="InterPro" id="IPR050361">
    <property type="entry name" value="MPP/UQCRC_Complex"/>
</dbReference>
<evidence type="ECO:0000256" key="3">
    <source>
        <dbReference type="RuleBase" id="RU004447"/>
    </source>
</evidence>
<organism evidence="4 5">
    <name type="scientific">Wenzhouxiangella marina</name>
    <dbReference type="NCBI Taxonomy" id="1579979"/>
    <lineage>
        <taxon>Bacteria</taxon>
        <taxon>Pseudomonadati</taxon>
        <taxon>Pseudomonadota</taxon>
        <taxon>Gammaproteobacteria</taxon>
        <taxon>Chromatiales</taxon>
        <taxon>Wenzhouxiangellaceae</taxon>
        <taxon>Wenzhouxiangella</taxon>
    </lineage>
</organism>
<evidence type="ECO:0000256" key="1">
    <source>
        <dbReference type="ARBA" id="ARBA00001947"/>
    </source>
</evidence>
<sequence>MPIADRSLRLLSVFLLVVLSATVTSLSAAPRLVTTVEGISEYELDNGLSVLLMPDSSRPTTTINVTYRVGSKHEGVGETGMAHLLEHLVFFGTPNHQDIKAEISERGGIANGTTWYDRTNYFQTLPAGEENLEWAIRMEADRMVNSLIREEDLESEMTVVRNEFEIGENSPFRVLMQRLMSTAYLWHGYGRSTIGARADIENVPIERLQAFYRKYYQPDNAIVILSGNFEPERALALIETHFGAIPAPERSGAMQIWPSYTRDPVQDGERHVTVRRSGEVQLLMGAWHIPAASHPDFAALSVLSHILGDMPSGRLHAGLVDTELATRVGSFALALGEPSLLMSYIEVEADGDLDAAESAMLTAVAELVDTPPDETEVQRAINALTNGIEQTLNDSNRVGIQLSEWAAAGDWRLMFLHRDRIEAVEVDDVIRVAETYLTRDNRSLARFVPDDDPQRAEIPAAPELGPLLADYTGREDRAIGEAFDPSFENITERLIEFELANGARVALLPKATRGEKVVGSITLRMGQLESLRGLGAAPGLTAAMLSRGTEQRSRQQISDEIDALRSSLNIGGDSMVSLGLTSEREQLPALLELAADLLRNPSFPQEELDELKRQQRASLDQSRDEPFAVANRQLTRYQQPHGSDHPDYLPSVDEALERLEAVQRDDLLAFHASHYGMGESTTISLVGDFDPDAVRAQLEQLFGNWQAPTAFERIPYRIPDAEPVQLEAQLDDKANATLMANLFIPLRNDHPDYPALELAGHLIGGGFLSSRLSNRIRDEEGLSYSVGGGFYSHSIDEYTTFFAYAMFAPENRQALVDSLTDELQTIIEAGFSDEEVEAGKRGYLQQQAVIRANDSSLVNTLGNNRYLERDLGFQEAIEAAIEALDAEQVNAALRRHFDPSVLNLSMAGDFDEE</sequence>
<dbReference type="OrthoDB" id="9811314at2"/>
<dbReference type="GO" id="GO:0046872">
    <property type="term" value="F:metal ion binding"/>
    <property type="evidence" value="ECO:0007669"/>
    <property type="project" value="InterPro"/>
</dbReference>
<reference evidence="4 5" key="1">
    <citation type="submission" date="2015-07" db="EMBL/GenBank/DDBJ databases">
        <authorList>
            <person name="Noorani M."/>
        </authorList>
    </citation>
    <scope>NUCLEOTIDE SEQUENCE [LARGE SCALE GENOMIC DNA]</scope>
    <source>
        <strain evidence="4 5">KCTC 42284</strain>
    </source>
</reference>
<dbReference type="EMBL" id="CP012154">
    <property type="protein sequence ID" value="AKS40910.1"/>
    <property type="molecule type" value="Genomic_DNA"/>
</dbReference>
<keyword evidence="5" id="KW-1185">Reference proteome</keyword>
<dbReference type="InterPro" id="IPR007863">
    <property type="entry name" value="Peptidase_M16_C"/>
</dbReference>
<comment type="similarity">
    <text evidence="2 3">Belongs to the peptidase M16 family.</text>
</comment>
<evidence type="ECO:0000313" key="4">
    <source>
        <dbReference type="EMBL" id="AKS40910.1"/>
    </source>
</evidence>
<dbReference type="KEGG" id="wma:WM2015_528"/>
<dbReference type="PANTHER" id="PTHR11851:SF49">
    <property type="entry name" value="MITOCHONDRIAL-PROCESSING PEPTIDASE SUBUNIT ALPHA"/>
    <property type="match status" value="1"/>
</dbReference>
<dbReference type="InterPro" id="IPR011249">
    <property type="entry name" value="Metalloenz_LuxS/M16"/>
</dbReference>
<proteinExistence type="inferred from homology"/>
<dbReference type="InterPro" id="IPR001431">
    <property type="entry name" value="Pept_M16_Zn_BS"/>
</dbReference>
<dbReference type="Pfam" id="PF00675">
    <property type="entry name" value="Peptidase_M16"/>
    <property type="match status" value="1"/>
</dbReference>
<dbReference type="GO" id="GO:0006508">
    <property type="term" value="P:proteolysis"/>
    <property type="evidence" value="ECO:0007669"/>
    <property type="project" value="InterPro"/>
</dbReference>
<dbReference type="Proteomes" id="UP000066624">
    <property type="component" value="Chromosome"/>
</dbReference>
<name>A0A0K0XTC6_9GAMM</name>
<protein>
    <submittedName>
        <fullName evidence="4">Putative Zn-dependent peptidase</fullName>
    </submittedName>
</protein>
<dbReference type="Gene3D" id="3.30.830.10">
    <property type="entry name" value="Metalloenzyme, LuxS/M16 peptidase-like"/>
    <property type="match status" value="4"/>
</dbReference>
<dbReference type="PANTHER" id="PTHR11851">
    <property type="entry name" value="METALLOPROTEASE"/>
    <property type="match status" value="1"/>
</dbReference>
<dbReference type="PATRIC" id="fig|1579979.3.peg.533"/>
<dbReference type="STRING" id="1579979.WM2015_528"/>
<dbReference type="InterPro" id="IPR011765">
    <property type="entry name" value="Pept_M16_N"/>
</dbReference>
<dbReference type="GO" id="GO:0004222">
    <property type="term" value="F:metalloendopeptidase activity"/>
    <property type="evidence" value="ECO:0007669"/>
    <property type="project" value="InterPro"/>
</dbReference>
<comment type="cofactor">
    <cofactor evidence="1">
        <name>Zn(2+)</name>
        <dbReference type="ChEBI" id="CHEBI:29105"/>
    </cofactor>
</comment>
<evidence type="ECO:0000256" key="2">
    <source>
        <dbReference type="ARBA" id="ARBA00007261"/>
    </source>
</evidence>
<dbReference type="Pfam" id="PF05193">
    <property type="entry name" value="Peptidase_M16_C"/>
    <property type="match status" value="2"/>
</dbReference>